<protein>
    <submittedName>
        <fullName evidence="1">Uncharacterized protein</fullName>
    </submittedName>
</protein>
<dbReference type="Proteomes" id="UP001172457">
    <property type="component" value="Chromosome 1"/>
</dbReference>
<keyword evidence="2" id="KW-1185">Reference proteome</keyword>
<sequence>MKHIDIRYHFIKDHVEKGNVELFFVESERHIADLFTKAFDEKRHYYLLICGTEVRLLNTSVQDPMFKYKTSDHLCQNSRRIRSREYPGYRFNNVKGLNLTRRTTQTIHRFPASPSVRYRSVRRSDYFLTFLIPIRDLSKDRFETCASPGSVVSNPVSEMANQQDHPSSSIDPEVDRALIAPEAILPILQNNEYVNLTTIHVQHTIVREILRAHPLAYAMTATAEVSAIYIQQF</sequence>
<gene>
    <name evidence="1" type="ORF">OSB04_003428</name>
</gene>
<dbReference type="AlphaFoldDB" id="A0AA38UC26"/>
<evidence type="ECO:0000313" key="1">
    <source>
        <dbReference type="EMBL" id="KAJ9567462.1"/>
    </source>
</evidence>
<evidence type="ECO:0000313" key="2">
    <source>
        <dbReference type="Proteomes" id="UP001172457"/>
    </source>
</evidence>
<dbReference type="EMBL" id="JARYMX010000001">
    <property type="protein sequence ID" value="KAJ9567462.1"/>
    <property type="molecule type" value="Genomic_DNA"/>
</dbReference>
<name>A0AA38UC26_9ASTR</name>
<accession>A0AA38UC26</accession>
<proteinExistence type="predicted"/>
<organism evidence="1 2">
    <name type="scientific">Centaurea solstitialis</name>
    <name type="common">yellow star-thistle</name>
    <dbReference type="NCBI Taxonomy" id="347529"/>
    <lineage>
        <taxon>Eukaryota</taxon>
        <taxon>Viridiplantae</taxon>
        <taxon>Streptophyta</taxon>
        <taxon>Embryophyta</taxon>
        <taxon>Tracheophyta</taxon>
        <taxon>Spermatophyta</taxon>
        <taxon>Magnoliopsida</taxon>
        <taxon>eudicotyledons</taxon>
        <taxon>Gunneridae</taxon>
        <taxon>Pentapetalae</taxon>
        <taxon>asterids</taxon>
        <taxon>campanulids</taxon>
        <taxon>Asterales</taxon>
        <taxon>Asteraceae</taxon>
        <taxon>Carduoideae</taxon>
        <taxon>Cardueae</taxon>
        <taxon>Centaureinae</taxon>
        <taxon>Centaurea</taxon>
    </lineage>
</organism>
<reference evidence="1" key="1">
    <citation type="submission" date="2023-03" db="EMBL/GenBank/DDBJ databases">
        <title>Chromosome-scale reference genome and RAD-based genetic map of yellow starthistle (Centaurea solstitialis) reveal putative structural variation and QTLs associated with invader traits.</title>
        <authorList>
            <person name="Reatini B."/>
            <person name="Cang F.A."/>
            <person name="Jiang Q."/>
            <person name="Mckibben M.T.W."/>
            <person name="Barker M.S."/>
            <person name="Rieseberg L.H."/>
            <person name="Dlugosch K.M."/>
        </authorList>
    </citation>
    <scope>NUCLEOTIDE SEQUENCE</scope>
    <source>
        <strain evidence="1">CAN-66</strain>
        <tissue evidence="1">Leaf</tissue>
    </source>
</reference>
<comment type="caution">
    <text evidence="1">The sequence shown here is derived from an EMBL/GenBank/DDBJ whole genome shotgun (WGS) entry which is preliminary data.</text>
</comment>